<dbReference type="Proteomes" id="UP000429607">
    <property type="component" value="Unassembled WGS sequence"/>
</dbReference>
<dbReference type="EMBL" id="QXFT01001654">
    <property type="protein sequence ID" value="KAE9313329.1"/>
    <property type="molecule type" value="Genomic_DNA"/>
</dbReference>
<organism evidence="2 4">
    <name type="scientific">Phytophthora rubi</name>
    <dbReference type="NCBI Taxonomy" id="129364"/>
    <lineage>
        <taxon>Eukaryota</taxon>
        <taxon>Sar</taxon>
        <taxon>Stramenopiles</taxon>
        <taxon>Oomycota</taxon>
        <taxon>Peronosporomycetes</taxon>
        <taxon>Peronosporales</taxon>
        <taxon>Peronosporaceae</taxon>
        <taxon>Phytophthora</taxon>
    </lineage>
</organism>
<reference evidence="2 4" key="1">
    <citation type="submission" date="2018-08" db="EMBL/GenBank/DDBJ databases">
        <title>Genomic investigation of the strawberry pathogen Phytophthora fragariae indicates pathogenicity is determined by transcriptional variation in three key races.</title>
        <authorList>
            <person name="Adams T.M."/>
            <person name="Armitage A.D."/>
            <person name="Sobczyk M.K."/>
            <person name="Bates H.J."/>
            <person name="Dunwell J.M."/>
            <person name="Nellist C.F."/>
            <person name="Harrison R.J."/>
        </authorList>
    </citation>
    <scope>NUCLEOTIDE SEQUENCE [LARGE SCALE GENOMIC DNA]</scope>
    <source>
        <strain evidence="1 3">SCRP249</strain>
        <strain evidence="2 4">SCRP333</strain>
    </source>
</reference>
<protein>
    <submittedName>
        <fullName evidence="2">Uncharacterized protein</fullName>
    </submittedName>
</protein>
<proteinExistence type="predicted"/>
<dbReference type="AlphaFoldDB" id="A0A6A4E743"/>
<keyword evidence="4" id="KW-1185">Reference proteome</keyword>
<evidence type="ECO:0000313" key="3">
    <source>
        <dbReference type="Proteomes" id="UP000429607"/>
    </source>
</evidence>
<gene>
    <name evidence="1" type="ORF">PR001_g21023</name>
    <name evidence="2" type="ORF">PR003_g19525</name>
</gene>
<accession>A0A6A4E743</accession>
<dbReference type="Proteomes" id="UP000434957">
    <property type="component" value="Unassembled WGS sequence"/>
</dbReference>
<evidence type="ECO:0000313" key="2">
    <source>
        <dbReference type="EMBL" id="KAE9313329.1"/>
    </source>
</evidence>
<comment type="caution">
    <text evidence="2">The sequence shown here is derived from an EMBL/GenBank/DDBJ whole genome shotgun (WGS) entry which is preliminary data.</text>
</comment>
<name>A0A6A4E743_9STRA</name>
<evidence type="ECO:0000313" key="1">
    <source>
        <dbReference type="EMBL" id="KAE8992141.1"/>
    </source>
</evidence>
<dbReference type="EMBL" id="QXFV01002146">
    <property type="protein sequence ID" value="KAE8992141.1"/>
    <property type="molecule type" value="Genomic_DNA"/>
</dbReference>
<evidence type="ECO:0000313" key="4">
    <source>
        <dbReference type="Proteomes" id="UP000434957"/>
    </source>
</evidence>
<sequence>MALDSDRSLLVALEVTLCMLRCEFPRLSGEDSSLCSTVITAAVSR</sequence>